<organism evidence="1 2">
    <name type="scientific">Vaccinium darrowii</name>
    <dbReference type="NCBI Taxonomy" id="229202"/>
    <lineage>
        <taxon>Eukaryota</taxon>
        <taxon>Viridiplantae</taxon>
        <taxon>Streptophyta</taxon>
        <taxon>Embryophyta</taxon>
        <taxon>Tracheophyta</taxon>
        <taxon>Spermatophyta</taxon>
        <taxon>Magnoliopsida</taxon>
        <taxon>eudicotyledons</taxon>
        <taxon>Gunneridae</taxon>
        <taxon>Pentapetalae</taxon>
        <taxon>asterids</taxon>
        <taxon>Ericales</taxon>
        <taxon>Ericaceae</taxon>
        <taxon>Vaccinioideae</taxon>
        <taxon>Vaccinieae</taxon>
        <taxon>Vaccinium</taxon>
    </lineage>
</organism>
<reference evidence="1 2" key="1">
    <citation type="journal article" date="2021" name="Hortic Res">
        <title>High-quality reference genome and annotation aids understanding of berry development for evergreen blueberry (Vaccinium darrowii).</title>
        <authorList>
            <person name="Yu J."/>
            <person name="Hulse-Kemp A.M."/>
            <person name="Babiker E."/>
            <person name="Staton M."/>
        </authorList>
    </citation>
    <scope>NUCLEOTIDE SEQUENCE [LARGE SCALE GENOMIC DNA]</scope>
    <source>
        <strain evidence="2">cv. NJ 8807/NJ 8810</strain>
        <tissue evidence="1">Young leaf</tissue>
    </source>
</reference>
<name>A0ACB7XJA1_9ERIC</name>
<dbReference type="Proteomes" id="UP000828048">
    <property type="component" value="Chromosome 10"/>
</dbReference>
<dbReference type="EMBL" id="CM037160">
    <property type="protein sequence ID" value="KAH7840791.1"/>
    <property type="molecule type" value="Genomic_DNA"/>
</dbReference>
<sequence length="375" mass="42999">MGVNKSKIDRVLVNSVWLDKFPDSEAVFLAPSVSDHCAILVTVLPEVYVRRPFKFFNFWLKNSNFKEAIVSSWDSPLVCSVRSRLGLKLKRLKPVLKGLNQHYYSDISGRVTQLRMELGQIQAQFQGDPDNIALQEREQEVYLNFVEMSGAEEAFKKQKSRVQWLALGDQNTQFFHHKLKSHCVRHKILSLNTSTGVRLTDPTEIKKEILGYYEGLLGSSFDQKMDAYPALRLALTRKYKMVQSGFVFHPKCQPLQLSHLIFADDLFVLSGANPQSFETIQDTLQDFYLFSGLKPNMQKSSIFFAGVSHHDKLQLCTILPIPEGVLPVKSVLSLADERSWACSYKAGKSLEHLVYRLSLAASLYWIWRERNLRIF</sequence>
<comment type="caution">
    <text evidence="1">The sequence shown here is derived from an EMBL/GenBank/DDBJ whole genome shotgun (WGS) entry which is preliminary data.</text>
</comment>
<gene>
    <name evidence="1" type="ORF">Vadar_021656</name>
</gene>
<proteinExistence type="predicted"/>
<accession>A0ACB7XJA1</accession>
<evidence type="ECO:0000313" key="2">
    <source>
        <dbReference type="Proteomes" id="UP000828048"/>
    </source>
</evidence>
<evidence type="ECO:0000313" key="1">
    <source>
        <dbReference type="EMBL" id="KAH7840791.1"/>
    </source>
</evidence>
<keyword evidence="2" id="KW-1185">Reference proteome</keyword>
<protein>
    <submittedName>
        <fullName evidence="1">Uncharacterized protein</fullName>
    </submittedName>
</protein>